<dbReference type="RefSeq" id="YP_009021177.1">
    <property type="nucleotide sequence ID" value="NC_023848.1"/>
</dbReference>
<keyword evidence="2" id="KW-1185">Reference proteome</keyword>
<gene>
    <name evidence="1" type="ORF">AMIV_100</name>
</gene>
<dbReference type="KEGG" id="vg:18938261"/>
<sequence>MCDLIVEYLFCGQFAKDHQVIDLLEDLATKKQKCSLNVKNYGEDYYKLYMDVLKHYKLKKSSTTKTVQQENLIIKNWSAIRKKAVKDLVLKNFIIDIKNKYKFTEETTTNFKKDLSVGLNFKNINDKNIIISNNKIVAISGLHITTNHYEWTFDLKTFNN</sequence>
<evidence type="ECO:0000313" key="2">
    <source>
        <dbReference type="Proteomes" id="UP000110868"/>
    </source>
</evidence>
<dbReference type="Proteomes" id="UP000110868">
    <property type="component" value="Segment"/>
</dbReference>
<reference evidence="1 2" key="1">
    <citation type="submission" date="2013-12" db="EMBL/GenBank/DDBJ databases">
        <authorList>
            <person name="Tong Y."/>
            <person name="Zhang J."/>
            <person name="Huang Y."/>
            <person name="Li S."/>
            <person name="Pei G."/>
            <person name="Zhang Z."/>
            <person name="Mi Z."/>
            <person name="An X."/>
        </authorList>
    </citation>
    <scope>NUCLEOTIDE SEQUENCE [LARGE SCALE GENOMIC DNA]</scope>
    <source>
        <strain evidence="1">AMIV</strain>
    </source>
</reference>
<dbReference type="OrthoDB" id="20858at10239"/>
<dbReference type="GeneID" id="18938261"/>
<accession>W8QN27</accession>
<proteinExistence type="predicted"/>
<evidence type="ECO:0000313" key="1">
    <source>
        <dbReference type="EMBL" id="AHL67593.1"/>
    </source>
</evidence>
<organism evidence="1 2">
    <name type="scientific">Chloriridovirus anopheles1</name>
    <dbReference type="NCBI Taxonomy" id="1465751"/>
    <lineage>
        <taxon>Viruses</taxon>
        <taxon>Varidnaviria</taxon>
        <taxon>Bamfordvirae</taxon>
        <taxon>Nucleocytoviricota</taxon>
        <taxon>Megaviricetes</taxon>
        <taxon>Pimascovirales</taxon>
        <taxon>Pimascovirales incertae sedis</taxon>
        <taxon>Iridoviridae</taxon>
        <taxon>Betairidovirinae</taxon>
        <taxon>Chloriridovirus</taxon>
    </lineage>
</organism>
<name>W8QN27_9VIRU</name>
<dbReference type="EMBL" id="KF938901">
    <property type="protein sequence ID" value="AHL67593.1"/>
    <property type="molecule type" value="Genomic_DNA"/>
</dbReference>
<protein>
    <submittedName>
        <fullName evidence="1">Uncharacterized protein</fullName>
    </submittedName>
</protein>